<dbReference type="InterPro" id="IPR024079">
    <property type="entry name" value="MetalloPept_cat_dom_sf"/>
</dbReference>
<dbReference type="Gene3D" id="3.40.390.10">
    <property type="entry name" value="Collagenase (Catalytic Domain)"/>
    <property type="match status" value="1"/>
</dbReference>
<dbReference type="SMART" id="SM00710">
    <property type="entry name" value="PbH1"/>
    <property type="match status" value="10"/>
</dbReference>
<dbReference type="Pfam" id="PF00404">
    <property type="entry name" value="Dockerin_1"/>
    <property type="match status" value="1"/>
</dbReference>
<dbReference type="InterPro" id="IPR045474">
    <property type="entry name" value="GEVED"/>
</dbReference>
<accession>A0A5C6F4Y5</accession>
<evidence type="ECO:0000313" key="5">
    <source>
        <dbReference type="EMBL" id="TWU55126.1"/>
    </source>
</evidence>
<dbReference type="Gene3D" id="1.10.1330.10">
    <property type="entry name" value="Dockerin domain"/>
    <property type="match status" value="1"/>
</dbReference>
<protein>
    <recommendedName>
        <fullName evidence="7">Dockerin type I repeat protein</fullName>
    </recommendedName>
</protein>
<organism evidence="5 6">
    <name type="scientific">Rubripirellula reticaptiva</name>
    <dbReference type="NCBI Taxonomy" id="2528013"/>
    <lineage>
        <taxon>Bacteria</taxon>
        <taxon>Pseudomonadati</taxon>
        <taxon>Planctomycetota</taxon>
        <taxon>Planctomycetia</taxon>
        <taxon>Pirellulales</taxon>
        <taxon>Pirellulaceae</taxon>
        <taxon>Rubripirellula</taxon>
    </lineage>
</organism>
<evidence type="ECO:0008006" key="7">
    <source>
        <dbReference type="Google" id="ProtNLM"/>
    </source>
</evidence>
<dbReference type="GO" id="GO:0000272">
    <property type="term" value="P:polysaccharide catabolic process"/>
    <property type="evidence" value="ECO:0007669"/>
    <property type="project" value="InterPro"/>
</dbReference>
<dbReference type="Proteomes" id="UP000317977">
    <property type="component" value="Unassembled WGS sequence"/>
</dbReference>
<dbReference type="NCBIfam" id="NF012211">
    <property type="entry name" value="tand_rpt_95"/>
    <property type="match status" value="3"/>
</dbReference>
<dbReference type="SUPFAM" id="SSF63446">
    <property type="entry name" value="Type I dockerin domain"/>
    <property type="match status" value="1"/>
</dbReference>
<evidence type="ECO:0000259" key="4">
    <source>
        <dbReference type="Pfam" id="PF20009"/>
    </source>
</evidence>
<feature type="compositionally biased region" description="Basic residues" evidence="1">
    <location>
        <begin position="37"/>
        <end position="49"/>
    </location>
</feature>
<feature type="region of interest" description="Disordered" evidence="1">
    <location>
        <begin position="1"/>
        <end position="49"/>
    </location>
</feature>
<gene>
    <name evidence="5" type="ORF">Poly59_14220</name>
</gene>
<dbReference type="Pfam" id="PF17892">
    <property type="entry name" value="Cadherin_5"/>
    <property type="match status" value="1"/>
</dbReference>
<dbReference type="InterPro" id="IPR036439">
    <property type="entry name" value="Dockerin_dom_sf"/>
</dbReference>
<keyword evidence="6" id="KW-1185">Reference proteome</keyword>
<evidence type="ECO:0000259" key="2">
    <source>
        <dbReference type="Pfam" id="PF04151"/>
    </source>
</evidence>
<dbReference type="GO" id="GO:0008237">
    <property type="term" value="F:metallopeptidase activity"/>
    <property type="evidence" value="ECO:0007669"/>
    <property type="project" value="InterPro"/>
</dbReference>
<comment type="caution">
    <text evidence="5">The sequence shown here is derived from an EMBL/GenBank/DDBJ whole genome shotgun (WGS) entry which is preliminary data.</text>
</comment>
<evidence type="ECO:0000259" key="3">
    <source>
        <dbReference type="Pfam" id="PF17892"/>
    </source>
</evidence>
<dbReference type="EMBL" id="SJPX01000002">
    <property type="protein sequence ID" value="TWU55126.1"/>
    <property type="molecule type" value="Genomic_DNA"/>
</dbReference>
<dbReference type="Gene3D" id="2.60.40.3440">
    <property type="match status" value="1"/>
</dbReference>
<dbReference type="InterPro" id="IPR006626">
    <property type="entry name" value="PbH1"/>
</dbReference>
<feature type="domain" description="Peptidase C-terminal archaeal/bacterial" evidence="2">
    <location>
        <begin position="2085"/>
        <end position="2133"/>
    </location>
</feature>
<dbReference type="InterPro" id="IPR041690">
    <property type="entry name" value="Cadherin_5"/>
</dbReference>
<feature type="compositionally biased region" description="Low complexity" evidence="1">
    <location>
        <begin position="17"/>
        <end position="30"/>
    </location>
</feature>
<dbReference type="GO" id="GO:0004553">
    <property type="term" value="F:hydrolase activity, hydrolyzing O-glycosyl compounds"/>
    <property type="evidence" value="ECO:0007669"/>
    <property type="project" value="InterPro"/>
</dbReference>
<dbReference type="InterPro" id="IPR002105">
    <property type="entry name" value="Dockerin_1_rpt"/>
</dbReference>
<dbReference type="Pfam" id="PF17963">
    <property type="entry name" value="Big_9"/>
    <property type="match status" value="3"/>
</dbReference>
<dbReference type="Pfam" id="PF04151">
    <property type="entry name" value="PPC"/>
    <property type="match status" value="1"/>
</dbReference>
<dbReference type="Gene3D" id="2.60.120.380">
    <property type="match status" value="2"/>
</dbReference>
<proteinExistence type="predicted"/>
<evidence type="ECO:0000256" key="1">
    <source>
        <dbReference type="SAM" id="MobiDB-lite"/>
    </source>
</evidence>
<dbReference type="OrthoDB" id="247526at2"/>
<feature type="domain" description="GEVED" evidence="4">
    <location>
        <begin position="4967"/>
        <end position="5071"/>
    </location>
</feature>
<reference evidence="5 6" key="1">
    <citation type="submission" date="2019-02" db="EMBL/GenBank/DDBJ databases">
        <title>Deep-cultivation of Planctomycetes and their phenomic and genomic characterization uncovers novel biology.</title>
        <authorList>
            <person name="Wiegand S."/>
            <person name="Jogler M."/>
            <person name="Boedeker C."/>
            <person name="Pinto D."/>
            <person name="Vollmers J."/>
            <person name="Rivas-Marin E."/>
            <person name="Kohn T."/>
            <person name="Peeters S.H."/>
            <person name="Heuer A."/>
            <person name="Rast P."/>
            <person name="Oberbeckmann S."/>
            <person name="Bunk B."/>
            <person name="Jeske O."/>
            <person name="Meyerdierks A."/>
            <person name="Storesund J.E."/>
            <person name="Kallscheuer N."/>
            <person name="Luecker S."/>
            <person name="Lage O.M."/>
            <person name="Pohl T."/>
            <person name="Merkel B.J."/>
            <person name="Hornburger P."/>
            <person name="Mueller R.-W."/>
            <person name="Bruemmer F."/>
            <person name="Labrenz M."/>
            <person name="Spormann A.M."/>
            <person name="Op Den Camp H."/>
            <person name="Overmann J."/>
            <person name="Amann R."/>
            <person name="Jetten M.S.M."/>
            <person name="Mascher T."/>
            <person name="Medema M.H."/>
            <person name="Devos D.P."/>
            <person name="Kaster A.-K."/>
            <person name="Ovreas L."/>
            <person name="Rohde M."/>
            <person name="Galperin M.Y."/>
            <person name="Jogler C."/>
        </authorList>
    </citation>
    <scope>NUCLEOTIDE SEQUENCE [LARGE SCALE GENOMIC DNA]</scope>
    <source>
        <strain evidence="5 6">Poly59</strain>
    </source>
</reference>
<evidence type="ECO:0000313" key="6">
    <source>
        <dbReference type="Proteomes" id="UP000317977"/>
    </source>
</evidence>
<dbReference type="InterPro" id="IPR007280">
    <property type="entry name" value="Peptidase_C_arc/bac"/>
</dbReference>
<dbReference type="Pfam" id="PF20009">
    <property type="entry name" value="GEVED"/>
    <property type="match status" value="1"/>
</dbReference>
<dbReference type="Gene3D" id="2.60.40.2810">
    <property type="match status" value="1"/>
</dbReference>
<dbReference type="RefSeq" id="WP_146533376.1">
    <property type="nucleotide sequence ID" value="NZ_SJPX01000002.1"/>
</dbReference>
<name>A0A5C6F4Y5_9BACT</name>
<sequence>MTSRKRPNTSASNTDVSRASGLSSSSSGRGSDAKASRTSKTRLTRKKRRQHILETLESRQLLAGPQLIGIQPNEGDLIVAGSIRDTAPNVLTFRFDETQSIDPTTFDGIRVTRAGGDGLLGTADDVQINPGLVTLGDNAPNEVVVRFADALPNDKYKAEVFGFDDSGLGITALRNSAGEIFQAGSSGQRVSVTNFELRLGALIESVVPQPVVRLADGSLVQNRDEVVVYFNEDPLFVEDTGATGEVQVGAQRITVTANLTDRQFDNTEIRFLPNASAIGATATYDKAGKTLTVVYRTGSTFNTVATAINNLAEFDAAISAGNPNTVFNVNSATSTGSPFQIKGTPSERSAENPRFYQLLLTQDTVSTVDDTMYFPTEVIYDQATHTARLFFATDINELPGVPLGGGTFRLRVGTAVDQRNDLILVPETVAVAPSVQTDFGINGLAVTFTNRAVGEGASGRTVRFINSGTAGLSAALDGDGNVVFNLGGSTSTVAQLQSVVIATPAVNAVITVSSRLNGTSGGGSSVIPARVVGAAPLTLSAVGDTLGTALDVGVFGQDQLTSKVFAESIDPQPFLIELAGGNDDPGRLELPEVAGNGLIQYINSRFGNNGADDTDGITEISYNFKGVFATSAGGNSFLNQINERQKDRIREALGLWSTSIGVQFRETVDQGITFALGDISRLNTVPGTRLQNFGVLNANLRIDPTFVDSAIVFSNQTDFQTAYGEDFLRKATAGIGLLLGLEQAPGLTNQTLMSLSSTFLNATINSPNENTLKGDEPSFPGNYDILHGQYLHRPDSVDVDLYRFVIDLGDADRVGTLTAETFAERLEDSSSLDTSLQLFKEEAASTTSDFGLGNSLSVRFDAMAPGKLGNNVSIEFIRSDRVGGDSAIRITQKRDSLGNPISNGIVVDIPRVNSTTTTVPVSSIVNAINNDAFASGLVRATLTTGAATTNVGASNAPIQRALLKGGGIVQISRNDDYFSEDSRIIATLGAGIYYVGVAASGNETYDPTIPASGYGGLTQGKYELQLKFEQQVDETEVIRDLDNPRIGVPGTPIDGDGDGTPGGAKNFWFQTRPENRQINFTANGTGISPGQTIQIIGANGAIRTYEFVADGASPKPGNVAVPYSTGLTGAETPSGSLATALAQAVRSQVGATGVQVSQISSRLEFTGERSIETSVDFRGGDVLGRNIFVDKSAGPNADGSLDHPFNNIANSAVANAFDAALSGDIVRIVGNGGQDGNIATEADNFSYQVGVSLTGGLTLEDGRNLEVPQGVTTMIDAGAVIKLRSARIGVGSSSLLEDRSNGALQVLGTPRLVNISPTGAIPSSSLIGDENNVLSKYSDGSVIFTSISDADADSSTISAGRSPSPGDWGGLVFRRDLDLSEGRADLENEGIFLQSVNHAQIRYGGGSNLLIDSIQQLVNPIQIFELRPTITFNEISFSADAAISASPDSFEETSFQAPKFQQAGAFTADYSRVGPSIYDNVLVENSINGLFIRVVTTPGTPPRELTLAGRFDDTDVVHYFPENVVIAGTPGGSIQDGIQPDLASTAFATLAGGSLVAGTYDYRLVFVDGGGFESLASDPSATVTAAANSSIQLLNLQPVPTNSDYVSRRLYRLDPSSGQYLLVATLDANASTFIDDGSTSQGVLDLTREGIRGRLDASLVIDPGTVLKFRGSRLELGQGAQLLAEGTTAAPIVFTSYADDRFGSGGTFDTNNDNGSASGEIVANRGDWSGIYAAPTSFVSLDHATVAYGGGVSLLEGGQSRGFAALELQQADARITNGRFEFNEDGQDGAGPVGRFGRLGITPSTIFVRDSQPTIVGNTFVDNRGTIIDIDSDSMSAERLVDLGRQTGVIERFESLDDNYGPLIRLNRYENVPATGVASRQITGLEIRGGVLSTESVWDDTDIVHLLFDTIEVNNLHSSGGLRLISRPDESLVVKLDGAGSPFSESSGTGLSATGSLSSTADRVGGSIQIVGLPGSPVVLTSFLDDTVGAGLTPEGRQFTDNNGDSFGSRPEGNNWRSILLDEYSNDRNVDYILEQTITSETAPGLNGTVANAQVLGAIAPNVLSGDDQLRLGFEVEGFLQTDNDVDTYSFTAEAGTRIWVDIDKTSFTLDSVIEILDANGNVLARSNNSFDEVAGTPLEGVSPLVAGTVGSLQGGADEFTEFGVGGLYEDFGSMNPRDAGLSLSLPGNRGTRSVYFFRVRSASVDPGDVTGGITNGGYRFQVRLREDQEFAGSVVRYADIRYANNGIHVRGLPGSSPLLGDAQEDESVDGSFFGFGGDTDNGSIVSSDTINGNRAQYIGNLLVSKDKSLSVGGALSTANDIDFYQIDVNSAVSSGLQTSTIFDIDYADGFSRPNTTLLVYYDSDGEDGILPAQLIFVGEDSNVLDDQSKPVVSSAIDLLTRGSVSTGDPLIGPVSLSEGTYYVGVVGDGVTADALDAITTRREPIESILRLFEDHVEEIGGSTALAPRNDTSLFDRNTLNPGWTVTTNRATDPGHQRTQTFNGSRNNDLYPASDQFEFGGNNDTFINAQSLDTFAPLWSLQNDPNIGDSFQNTSQLIPHTTVFGSTTNEVVDIYRFDVAVDGSTVILDIDNGVNPSVRDPDTLPDGFPTQADPNSVDLKLQVFDITGALVFGGLNRFSQASDGAFGSEPTFSFGIFSEDPYLELNLAAGTYFVAVSPEDTAYDATTGLFSLPVAERPRTGSYELNVSVENHPNSGGDPGNESYHFDRSEPAGTMTSVPFDLAGYGPSDLPRFYFNYFYSPDAGDTVSVRVTSNENPSGTVLTDVPLVANITGNFWRQGVASLSDFAGHTNIQIQFNYNVGGGTGTFAEGLFLDDFMIGFAERGELITGAALGDVGVTGFSTTQAGEYQLEVRPGTEYGTPSAGGFILNSTFDTNSRQGEVATIVAPHASQLVDGNTFTLSDGVRSVKFEFDLDTAAGITPGNIRVPYTATSEQSEIADAIRSAINLSVVRSTIQIQASDSTGSATGGFNDNQVAISGLVLGDFIELSGADDLPAADQPLDPAGGDFRLPVIFNKGIGDSNVIRSQSQVIVDSNKISNVRAIGIFSEPSDRGVDPEDRTGTFLDASPVGTTNPGAVRNLPTLNNEVVGGQTPGIVIRNNTIDQAGFAGIKVEGEIRPWVIDSSTFDLGDGDNVFGAFLFGNSISDGLLMVVDAADTRVIFEFEDIGGDATTAGGSGQLGGNGFADGHVPIYIRHDGAPYNGRSVAHTRQEVMLAIYEAINSSILVTNGLSPLVKATLGTSLRGADSSLFDDFGFFNNFLLATDAAVYIEGVTNIDFSFSQLNPPPVPALNPFDLTGLAPIHDAPQPVSRIVNNTIYGNDGTASRFGGDPTVEPNDVLFQAVDTRIGSGHTGAFTRTATLGDSPSVASLTADVDMYRVDLFAGDRLTVDVDTVAGGPNTVLRLFDSSGVEVAISTSDAAPDYLDTAAAAAADSAVGRAEDPFLDFTTLYTGTYFVGVSSEGNSVYDALSTSGRVAGTSPAGDYDIAISNIAPRTFVMSVDNGSNTRFPGANTGTQAADFYGTTFTVTQIADTQLSVAAGAPTNQRTFEFTNGQGGRVLANGNINVPLQANNEFRVSDIVQAIAYAISGDAFTSSATFPNPPLPNHSFANGPDGLSGPLGPVLATALGGADGSNTGLRLFPTTSDFTQFGHNRTGQVGSVGFAGTSTLGSGVSELYVLVERAANITISPEAAAAGLRLDPANGVNIDQLLPETGVLLTGGSSGTVVNNVFSNLHQGVVDEYATPTGFFAVSTSNPNVHPKQAITIVTANVFQHIETANNVFRQQMTQPFVANGNIGITPGPSNVNGGTDDFNITLGNDDALFVNPEGGNFLPASNSVIIDSSVNSLTERDRLAGLLSSVGLPISNVLAPNRDINGVLRADNPDVAPPGGLGSQIFKDRGSNELADFVGPAAIINVPMDNDAGGIDVDPSTGFLRLTSGVYREFRIQLRDTGDSSDPFSGLGIDDDTVVVPAIAGVRSSGANVTVFEDERLLVEGLDYTFSYDRTQNVITLTPLAGIWQNDRSYRIALNNQDRTVLTAPDPSLVKDGDQLLITDTNGGTLAFEFESGYELTVPETITLIVPEVGTNAGGLRDGDIFRINDGVNPAIVFELDSDGVKLPGSVAITLPSGQTPTDPALLETFLEGIAQNIRTAIATQTVTQGGSLDVDVRVLGKRVIIGAESGATASTTGSGLIQAARTLALRVPATGVGPSGIQDGNQFFVNNGNTTVAFEFDTNGATTNPSATVIDVNGLSAADVAIAMRDAVNASALGLTSSLAGDGLSVYLNLPVNGSASVVGGLLSVVGVSRTPVDGDTIVITSVDGSAPSILELNRTDERDVNGDLINDMVGLDNVPINLNRATTADELAGLISNAIRTLPPITGLPLNGVGPITGGVVTIGGEEGLSVSLTGRSLQLTGAPSVTGASTIEVFGPLLLTLPLDGGGSITTGSSLLLIDDAGNNVIFEFKNNLDTTPPRASTSVVVPYDAFSTVDIVANNLVTAINGAGVGITAINRGVGQISLGRIASNRVDANGFTDPTNPFVTIPGLSGSSLRRGIVGDGETVSIRQGATQVTFEFEAAVGGGGTAAGNVQVAFQTGSSVGDVAISLAAAINNNKGLLQVNAVAELDANGNPTGRVNLNDQPGTVIDVSSAPTLNLIGIPGGATPVRISPAFSAAEVKQALINAINSVNVAGQTPVTTLSAENRGGNSLFVLGGAAFDGPISNYALPAIADLAGNPLEPNRGDQTTQFTILMPTVGLDYGDAPDPVAGVTGRYPTSNANNGPRHVVDDSLFLGQFIDADTDGSPSVAADGDDTKISGFSSGLLFGVTVTGGELEIVVQSGAVNPLTRDGDTITIDTGVARATLEFDLNGRFDEDNFAISPVDPTSPTSITAAIIAAINESPLRPASIRSTSATVVVSADDEDGVVFTSDTNPAGVLNRGVSMPIDVSVTGAGIVEAWIDFNADGDWDDPGEQVLPMVENATTQARRDELCPANLTGSVSNIFADTGEVNTRTFCIVVPATAPVPTGPTETYARFRVSREGGLTPTGLALSGEVEDYALTLLPGLPPTIASTTRSFTVDEDRTLQALDGSGALTSAANDNGLLSGVIDADGDAVAIFRDDVGVRTLLMPSGSPAGELNLFSDGTFTFTPVANFNGVVNFSARVSDVDPLNPANELVSSHPISVTITVNPVNDPPVATSTNVIVSRSILEDEVQTFAAADTTVNGVFLPGLIASNYVSGPANETGQPLVINSVSSSRGSGFTTLGGRVVIGNNGQSVTYTPPADYNGTTVDTFNYSVADVPGAGQVSEVSSKLGTVTISFQAVNDAPRTQPDNYVGQEDVALLIPIRSNGTTAGILDNDTAGPDDEVTAGQTVSLVASQFPIATSNGGIVTMEGSNLRYVPPRLFSGIDNFQYSVADNLGAVATGAVSINVGGVNNNPSFIGINGDSAVTSITRDESKTQTESVTYDLTTWFSDPESDPLTFAVTTSNPLVVSTTLTGNTLVVEFPPFSFGTATLSVTATDTSNAGVTVQIPVTVNNTPDPPSVIGTLDPLSGTEDQVVIADLGGVFADPDNEQLTYGVARLGNIVNPTAAQIAAHPLVQSIAFPGNEMRITLKPDQFGSVDIEISATDGSFRVSDSFTLNVAGVPDAPIAVSDGYNVPIGGRLQIVNPSAGLLRNDSDSDGETILIDMNNVVGPTKGALQLNTDGTFSYASQEGSVGETDSFTYRVSDSTGRFSNVVTVTLTLNQSSYQNPLTSLSEDVNADGVISAIDALRVINFLSRSLDGASFVPVSSIGAPPPDYYDTNGDGRVSAADALKVINQLSRINNSAGELVESEFVLPSGSVAAAVTTGFASASSTGLAGRQIQLVDSTHDDREIGGLDPRDAVLASGFEITSSSAEQAVLAVQSEPTTTSEPESVDEALATMWDEFTVDGFDLD</sequence>
<feature type="domain" description="Cadherin-like" evidence="3">
    <location>
        <begin position="5110"/>
        <end position="5178"/>
    </location>
</feature>